<evidence type="ECO:0000313" key="2">
    <source>
        <dbReference type="Proteomes" id="UP000254649"/>
    </source>
</evidence>
<keyword evidence="2" id="KW-1185">Reference proteome</keyword>
<gene>
    <name evidence="1" type="ORF">NCTC10801_02509</name>
</gene>
<dbReference type="EMBL" id="UFRQ01000003">
    <property type="protein sequence ID" value="SUT95639.1"/>
    <property type="molecule type" value="Genomic_DNA"/>
</dbReference>
<protein>
    <submittedName>
        <fullName evidence="1">Uncharacterized protein</fullName>
    </submittedName>
</protein>
<name>A0A380U3I4_9PAST</name>
<sequence>MYLIDISLKNSTLSEEEQAKQLDAHRAWFAKYF</sequence>
<organism evidence="1 2">
    <name type="scientific">[Actinobacillus] rossii</name>
    <dbReference type="NCBI Taxonomy" id="123820"/>
    <lineage>
        <taxon>Bacteria</taxon>
        <taxon>Pseudomonadati</taxon>
        <taxon>Pseudomonadota</taxon>
        <taxon>Gammaproteobacteria</taxon>
        <taxon>Pasteurellales</taxon>
        <taxon>Pasteurellaceae</taxon>
    </lineage>
</organism>
<dbReference type="Proteomes" id="UP000254649">
    <property type="component" value="Unassembled WGS sequence"/>
</dbReference>
<evidence type="ECO:0000313" key="1">
    <source>
        <dbReference type="EMBL" id="SUT95639.1"/>
    </source>
</evidence>
<reference evidence="1 2" key="1">
    <citation type="submission" date="2018-06" db="EMBL/GenBank/DDBJ databases">
        <authorList>
            <consortium name="Pathogen Informatics"/>
            <person name="Doyle S."/>
        </authorList>
    </citation>
    <scope>NUCLEOTIDE SEQUENCE [LARGE SCALE GENOMIC DNA]</scope>
    <source>
        <strain evidence="1 2">NCTC10801</strain>
    </source>
</reference>
<accession>A0A380U3I4</accession>
<proteinExistence type="predicted"/>
<dbReference type="AlphaFoldDB" id="A0A380U3I4"/>